<name>A0A927IGV2_9BACT</name>
<dbReference type="EMBL" id="JACYFG010000050">
    <property type="protein sequence ID" value="MBD5781572.1"/>
    <property type="molecule type" value="Genomic_DNA"/>
</dbReference>
<evidence type="ECO:0000313" key="3">
    <source>
        <dbReference type="Proteomes" id="UP000622317"/>
    </source>
</evidence>
<keyword evidence="3" id="KW-1185">Reference proteome</keyword>
<protein>
    <submittedName>
        <fullName evidence="2">Uncharacterized protein</fullName>
    </submittedName>
</protein>
<feature type="transmembrane region" description="Helical" evidence="1">
    <location>
        <begin position="83"/>
        <end position="105"/>
    </location>
</feature>
<feature type="transmembrane region" description="Helical" evidence="1">
    <location>
        <begin position="53"/>
        <end position="77"/>
    </location>
</feature>
<comment type="caution">
    <text evidence="2">The sequence shown here is derived from an EMBL/GenBank/DDBJ whole genome shotgun (WGS) entry which is preliminary data.</text>
</comment>
<feature type="transmembrane region" description="Helical" evidence="1">
    <location>
        <begin position="259"/>
        <end position="279"/>
    </location>
</feature>
<evidence type="ECO:0000256" key="1">
    <source>
        <dbReference type="SAM" id="Phobius"/>
    </source>
</evidence>
<proteinExistence type="predicted"/>
<accession>A0A927IGV2</accession>
<organism evidence="2 3">
    <name type="scientific">Pelagicoccus enzymogenes</name>
    <dbReference type="NCBI Taxonomy" id="2773457"/>
    <lineage>
        <taxon>Bacteria</taxon>
        <taxon>Pseudomonadati</taxon>
        <taxon>Verrucomicrobiota</taxon>
        <taxon>Opitutia</taxon>
        <taxon>Puniceicoccales</taxon>
        <taxon>Pelagicoccaceae</taxon>
        <taxon>Pelagicoccus</taxon>
    </lineage>
</organism>
<evidence type="ECO:0000313" key="2">
    <source>
        <dbReference type="EMBL" id="MBD5781572.1"/>
    </source>
</evidence>
<keyword evidence="1" id="KW-1133">Transmembrane helix</keyword>
<reference evidence="2" key="1">
    <citation type="submission" date="2020-09" db="EMBL/GenBank/DDBJ databases">
        <title>Pelagicoccus enzymogenes sp. nov. with an EPS production, isolated from marine sediment.</title>
        <authorList>
            <person name="Feng X."/>
        </authorList>
    </citation>
    <scope>NUCLEOTIDE SEQUENCE</scope>
    <source>
        <strain evidence="2">NFK12</strain>
    </source>
</reference>
<dbReference type="AlphaFoldDB" id="A0A927IGV2"/>
<gene>
    <name evidence="2" type="ORF">IEN85_18870</name>
</gene>
<dbReference type="Proteomes" id="UP000622317">
    <property type="component" value="Unassembled WGS sequence"/>
</dbReference>
<dbReference type="RefSeq" id="WP_191618660.1">
    <property type="nucleotide sequence ID" value="NZ_JACYFG010000050.1"/>
</dbReference>
<sequence length="407" mass="45397">MLESDLLDVLLGSGTRLGVDGGWIGPRVALLLVMPLESLDSNVFDKKYGGGCACLFGLPFFLAGLGVIVATILIAVGELDGDLPLFFGLPFGGVFVAVGAGILFYRSGLRIDKGQGEVASWWGLLVPLRTKRYALGDIELVTITHEIRRSKNSSYSVYPVKLTLKKGGELKVTEERKGSNSRREAEAIAKFLEVDIVDRSGAGEVRRKHVELDMSVKDRFRKGLLRNDIPEVPFGMRSKVEFDEYSLSVKIPPLGFRPWLLVPTLGVAVFLAFPFFGMLLPFLNDQESVDWFFFFFVGFVALFMAAPLSFVLRMWIGALKVSESFQVDRNRLVYERGWLLKKRVEIEAEEIEELSSGLVRGNSRRPFNLQGHPIQLRSDRMDLKIGAHLGKEESEYIVALMKAVLVS</sequence>
<feature type="transmembrane region" description="Helical" evidence="1">
    <location>
        <begin position="291"/>
        <end position="312"/>
    </location>
</feature>
<keyword evidence="1" id="KW-0472">Membrane</keyword>
<keyword evidence="1" id="KW-0812">Transmembrane</keyword>